<keyword evidence="2" id="KW-1185">Reference proteome</keyword>
<evidence type="ECO:0000313" key="2">
    <source>
        <dbReference type="Proteomes" id="UP000242857"/>
    </source>
</evidence>
<proteinExistence type="predicted"/>
<sequence length="79" mass="9123">MDEAGGHPPAFTHHDWTELRITVGDPDHRRREWYRDPLDAFHQPVSGHQIGTGGALGQRHLHHRAQFFVEQRAQRARLG</sequence>
<organism evidence="1 2">
    <name type="scientific">Thermomonas hydrothermalis</name>
    <dbReference type="NCBI Taxonomy" id="213588"/>
    <lineage>
        <taxon>Bacteria</taxon>
        <taxon>Pseudomonadati</taxon>
        <taxon>Pseudomonadota</taxon>
        <taxon>Gammaproteobacteria</taxon>
        <taxon>Lysobacterales</taxon>
        <taxon>Lysobacteraceae</taxon>
        <taxon>Thermomonas</taxon>
    </lineage>
</organism>
<dbReference type="EMBL" id="FQUK01000012">
    <property type="protein sequence ID" value="SHE70688.1"/>
    <property type="molecule type" value="Genomic_DNA"/>
</dbReference>
<evidence type="ECO:0000313" key="1">
    <source>
        <dbReference type="EMBL" id="SHE70688.1"/>
    </source>
</evidence>
<accession>A0A1M4VP31</accession>
<reference evidence="2" key="1">
    <citation type="submission" date="2016-11" db="EMBL/GenBank/DDBJ databases">
        <authorList>
            <person name="Varghese N."/>
            <person name="Submissions S."/>
        </authorList>
    </citation>
    <scope>NUCLEOTIDE SEQUENCE [LARGE SCALE GENOMIC DNA]</scope>
    <source>
        <strain evidence="2">DSM 14834</strain>
    </source>
</reference>
<dbReference type="STRING" id="213588.SAMN02745204_00973"/>
<gene>
    <name evidence="1" type="ORF">SAMN02745204_00973</name>
</gene>
<name>A0A1M4VP31_9GAMM</name>
<dbReference type="AlphaFoldDB" id="A0A1M4VP31"/>
<protein>
    <submittedName>
        <fullName evidence="1">Uncharacterized protein</fullName>
    </submittedName>
</protein>
<dbReference type="Proteomes" id="UP000242857">
    <property type="component" value="Unassembled WGS sequence"/>
</dbReference>